<proteinExistence type="predicted"/>
<comment type="caution">
    <text evidence="1">The sequence shown here is derived from an EMBL/GenBank/DDBJ whole genome shotgun (WGS) entry which is preliminary data.</text>
</comment>
<evidence type="ECO:0000313" key="1">
    <source>
        <dbReference type="EMBL" id="KAH9474228.1"/>
    </source>
</evidence>
<protein>
    <submittedName>
        <fullName evidence="1">Uncharacterized protein</fullName>
    </submittedName>
</protein>
<organism evidence="1 2">
    <name type="scientific">Psilocybe cubensis</name>
    <name type="common">Psychedelic mushroom</name>
    <name type="synonym">Stropharia cubensis</name>
    <dbReference type="NCBI Taxonomy" id="181762"/>
    <lineage>
        <taxon>Eukaryota</taxon>
        <taxon>Fungi</taxon>
        <taxon>Dikarya</taxon>
        <taxon>Basidiomycota</taxon>
        <taxon>Agaricomycotina</taxon>
        <taxon>Agaricomycetes</taxon>
        <taxon>Agaricomycetidae</taxon>
        <taxon>Agaricales</taxon>
        <taxon>Agaricineae</taxon>
        <taxon>Strophariaceae</taxon>
        <taxon>Psilocybe</taxon>
    </lineage>
</organism>
<reference evidence="1" key="1">
    <citation type="submission" date="2021-10" db="EMBL/GenBank/DDBJ databases">
        <title>Psilocybe cubensis genome.</title>
        <authorList>
            <person name="Mckernan K.J."/>
            <person name="Crawford S."/>
            <person name="Trippe A."/>
            <person name="Kane L.T."/>
            <person name="Mclaughlin S."/>
        </authorList>
    </citation>
    <scope>NUCLEOTIDE SEQUENCE</scope>
    <source>
        <strain evidence="1">MGC-MH-2018</strain>
    </source>
</reference>
<sequence length="96" mass="11035">MDDVDVSRIMHEEARIEIAPPMHPGAAPLFPPIYHQEQLRQLEQLYFFSRRAAYCFIRPFHESQSHGQVNLRSKGEVVFEAASNYLKTTIDGMDTG</sequence>
<name>A0ACB8GF02_PSICU</name>
<keyword evidence="2" id="KW-1185">Reference proteome</keyword>
<dbReference type="Proteomes" id="UP000664032">
    <property type="component" value="Unassembled WGS sequence"/>
</dbReference>
<dbReference type="EMBL" id="JAFIQS020000016">
    <property type="protein sequence ID" value="KAH9474228.1"/>
    <property type="molecule type" value="Genomic_DNA"/>
</dbReference>
<accession>A0ACB8GF02</accession>
<evidence type="ECO:0000313" key="2">
    <source>
        <dbReference type="Proteomes" id="UP000664032"/>
    </source>
</evidence>
<gene>
    <name evidence="1" type="ORF">JR316_0013501</name>
</gene>